<evidence type="ECO:0000313" key="2">
    <source>
        <dbReference type="EMBL" id="KAJ4395758.1"/>
    </source>
</evidence>
<dbReference type="Gene3D" id="3.40.390.10">
    <property type="entry name" value="Collagenase (Catalytic Domain)"/>
    <property type="match status" value="1"/>
</dbReference>
<feature type="compositionally biased region" description="Basic and acidic residues" evidence="1">
    <location>
        <begin position="1"/>
        <end position="12"/>
    </location>
</feature>
<dbReference type="OrthoDB" id="291007at2759"/>
<proteinExistence type="predicted"/>
<dbReference type="EMBL" id="JAPEVA010000146">
    <property type="protein sequence ID" value="KAJ4395758.1"/>
    <property type="molecule type" value="Genomic_DNA"/>
</dbReference>
<organism evidence="2 3">
    <name type="scientific">Didymella pomorum</name>
    <dbReference type="NCBI Taxonomy" id="749634"/>
    <lineage>
        <taxon>Eukaryota</taxon>
        <taxon>Fungi</taxon>
        <taxon>Dikarya</taxon>
        <taxon>Ascomycota</taxon>
        <taxon>Pezizomycotina</taxon>
        <taxon>Dothideomycetes</taxon>
        <taxon>Pleosporomycetidae</taxon>
        <taxon>Pleosporales</taxon>
        <taxon>Pleosporineae</taxon>
        <taxon>Didymellaceae</taxon>
        <taxon>Didymella</taxon>
    </lineage>
</organism>
<name>A0A9W9D191_9PLEO</name>
<dbReference type="InterPro" id="IPR024079">
    <property type="entry name" value="MetalloPept_cat_dom_sf"/>
</dbReference>
<dbReference type="AlphaFoldDB" id="A0A9W9D191"/>
<gene>
    <name evidence="2" type="ORF">N0V91_010609</name>
</gene>
<evidence type="ECO:0000313" key="3">
    <source>
        <dbReference type="Proteomes" id="UP001140510"/>
    </source>
</evidence>
<dbReference type="GO" id="GO:0008237">
    <property type="term" value="F:metallopeptidase activity"/>
    <property type="evidence" value="ECO:0007669"/>
    <property type="project" value="InterPro"/>
</dbReference>
<feature type="region of interest" description="Disordered" evidence="1">
    <location>
        <begin position="1"/>
        <end position="32"/>
    </location>
</feature>
<evidence type="ECO:0000256" key="1">
    <source>
        <dbReference type="SAM" id="MobiDB-lite"/>
    </source>
</evidence>
<reference evidence="2" key="1">
    <citation type="submission" date="2022-10" db="EMBL/GenBank/DDBJ databases">
        <title>Tapping the CABI collections for fungal endophytes: first genome assemblies for Collariella, Neodidymelliopsis, Ascochyta clinopodiicola, Didymella pomorum, Didymosphaeria variabile, Neocosmospora piperis and Neocucurbitaria cava.</title>
        <authorList>
            <person name="Hill R."/>
        </authorList>
    </citation>
    <scope>NUCLEOTIDE SEQUENCE</scope>
    <source>
        <strain evidence="2">IMI 355091</strain>
    </source>
</reference>
<sequence length="235" mass="26625">MACGHQHQEQGRGHSLSWDEADDKNEDPYERRIDDGNRQAVWNDKVTKDHLMIIESLDIFGMVHEFTQNDRDDHVLYTGSDIKGYSNAVAKAKAAGPTLSDDQIYSSLCNDDRFAGNYGFLGSQYAKNHCGRIGDDSPKFDVDSIMMYPSWGFAEDEDACQKGKTKYPLLNYPQPEYQSGGEKIPEMIEDLEVPSAGDIAWLKQYYPPDDLPTPAHRARLCRGCRNIYPRWCDSG</sequence>
<dbReference type="Proteomes" id="UP001140510">
    <property type="component" value="Unassembled WGS sequence"/>
</dbReference>
<keyword evidence="3" id="KW-1185">Reference proteome</keyword>
<protein>
    <submittedName>
        <fullName evidence="2">Uncharacterized protein</fullName>
    </submittedName>
</protein>
<accession>A0A9W9D191</accession>
<comment type="caution">
    <text evidence="2">The sequence shown here is derived from an EMBL/GenBank/DDBJ whole genome shotgun (WGS) entry which is preliminary data.</text>
</comment>